<feature type="compositionally biased region" description="Basic and acidic residues" evidence="1">
    <location>
        <begin position="623"/>
        <end position="644"/>
    </location>
</feature>
<feature type="region of interest" description="Disordered" evidence="1">
    <location>
        <begin position="600"/>
        <end position="644"/>
    </location>
</feature>
<sequence>MSSALRPGTSYGRPSRSLSISLPCPPSRASTTDFLTPVRNANLNDLQSQPRAPYPQTLLDPKKRRRDAPRQTTDGLLKAPIVLRPHPSSLTAKPSMLHPLMLLPREHLPLSALDFAKPHGDLPSSRLFESKIKILDLEGRLGSNVLLARSETTRMVYAVEHESPGLYALCKLGAWTDLEDLSQHATVVYRERMIMPKPVKIEEAASAPLITPHMYNENKRRRLAIEELQSTAIRKRSSTITDKDLREPSVAPESMPPSRAPSMPPSRGSSNQNTDALEATLPDPPLPLSDRVDTPAPQQLPEDEPHVPPTAEAILDNIRTQYFEALYHSKGSLAYFAKGPLSRARAAYNLDLDSSLDMCDLIEFLKGLVITTVLIDKKYRETVPAVIDKMKTFFEDSEDAQSKRKKKKTKKPKIGKDGLYPAEVEHVRRWWSSHLPAARGDEERTISSTEVRYHISCLRRRETELQMILILEILALEPVLEAKKAADNLLLPGETQAPAREDSQELPTKKRSKHNFPTLLEVHADRLCIWHSITLDEVKALAESQMPTESEKPERVNSDPLRDFCVDIIIPFFSARLPELCDSMNRKLGGPVVKSPPKKEFVKPAVSSKPKPGAPMKRPIASLKKDSDKSLERALSNERMRRSISREPSKAIALMRSASTTSIPGLKRETSEPLLGMIPRMDKGLLKERRPILSRSTSSAGVQDLKARKKAEVEAELKDAISALKKPNRALAVKELADAIDKRASGGITQLKKLKKPARLAIPSVQVKATPANNRFRDAIGGEKGRSQQPIFSLESIPSSAVVPASTLHGRFTDALATSSVITITTTTKISSTETAGTIQATPAKAVRHNALQAIMESPAAIPDSSPIMARKAGPVSRPSFLSIPRNKNSCFDLPSSPGLPELFETPIAPKIGKKTLILQTPIKSRLPNAGAGGGISGIMGTMTSRKEPDTFKKTTTTTAAVSVVEKENDDPVSIYARLGWDDDDLDELA</sequence>
<dbReference type="Pfam" id="PF08639">
    <property type="entry name" value="Sld3_STD"/>
    <property type="match status" value="1"/>
</dbReference>
<feature type="domain" description="DNA replication regulator Sld3 C-terminal" evidence="2">
    <location>
        <begin position="314"/>
        <end position="845"/>
    </location>
</feature>
<dbReference type="GO" id="GO:0006270">
    <property type="term" value="P:DNA replication initiation"/>
    <property type="evidence" value="ECO:0007669"/>
    <property type="project" value="InterPro"/>
</dbReference>
<dbReference type="InterPro" id="IPR013948">
    <property type="entry name" value="DNA_replication_reg_Sld3_C"/>
</dbReference>
<evidence type="ECO:0000256" key="1">
    <source>
        <dbReference type="SAM" id="MobiDB-lite"/>
    </source>
</evidence>
<feature type="region of interest" description="Disordered" evidence="1">
    <location>
        <begin position="234"/>
        <end position="307"/>
    </location>
</feature>
<evidence type="ECO:0000313" key="3">
    <source>
        <dbReference type="EMBL" id="KAK4232264.1"/>
    </source>
</evidence>
<gene>
    <name evidence="3" type="ORF">QBC38DRAFT_463607</name>
</gene>
<keyword evidence="4" id="KW-1185">Reference proteome</keyword>
<dbReference type="Proteomes" id="UP001301958">
    <property type="component" value="Unassembled WGS sequence"/>
</dbReference>
<dbReference type="AlphaFoldDB" id="A0AAN7H8E6"/>
<feature type="region of interest" description="Disordered" evidence="1">
    <location>
        <begin position="1"/>
        <end position="75"/>
    </location>
</feature>
<feature type="region of interest" description="Disordered" evidence="1">
    <location>
        <begin position="686"/>
        <end position="707"/>
    </location>
</feature>
<dbReference type="GO" id="GO:0031261">
    <property type="term" value="C:DNA replication preinitiation complex"/>
    <property type="evidence" value="ECO:0007669"/>
    <property type="project" value="TreeGrafter"/>
</dbReference>
<evidence type="ECO:0000259" key="2">
    <source>
        <dbReference type="Pfam" id="PF08639"/>
    </source>
</evidence>
<reference evidence="3" key="1">
    <citation type="journal article" date="2023" name="Mol. Phylogenet. Evol.">
        <title>Genome-scale phylogeny and comparative genomics of the fungal order Sordariales.</title>
        <authorList>
            <person name="Hensen N."/>
            <person name="Bonometti L."/>
            <person name="Westerberg I."/>
            <person name="Brannstrom I.O."/>
            <person name="Guillou S."/>
            <person name="Cros-Aarteil S."/>
            <person name="Calhoun S."/>
            <person name="Haridas S."/>
            <person name="Kuo A."/>
            <person name="Mondo S."/>
            <person name="Pangilinan J."/>
            <person name="Riley R."/>
            <person name="LaButti K."/>
            <person name="Andreopoulos B."/>
            <person name="Lipzen A."/>
            <person name="Chen C."/>
            <person name="Yan M."/>
            <person name="Daum C."/>
            <person name="Ng V."/>
            <person name="Clum A."/>
            <person name="Steindorff A."/>
            <person name="Ohm R.A."/>
            <person name="Martin F."/>
            <person name="Silar P."/>
            <person name="Natvig D.O."/>
            <person name="Lalanne C."/>
            <person name="Gautier V."/>
            <person name="Ament-Velasquez S.L."/>
            <person name="Kruys A."/>
            <person name="Hutchinson M.I."/>
            <person name="Powell A.J."/>
            <person name="Barry K."/>
            <person name="Miller A.N."/>
            <person name="Grigoriev I.V."/>
            <person name="Debuchy R."/>
            <person name="Gladieux P."/>
            <person name="Hiltunen Thoren M."/>
            <person name="Johannesson H."/>
        </authorList>
    </citation>
    <scope>NUCLEOTIDE SEQUENCE</scope>
    <source>
        <strain evidence="3">CBS 990.96</strain>
    </source>
</reference>
<feature type="compositionally biased region" description="Polar residues" evidence="1">
    <location>
        <begin position="28"/>
        <end position="50"/>
    </location>
</feature>
<accession>A0AAN7H8E6</accession>
<feature type="compositionally biased region" description="Pro residues" evidence="1">
    <location>
        <begin position="254"/>
        <end position="264"/>
    </location>
</feature>
<protein>
    <submittedName>
        <fullName evidence="3">DNA replication regulator SLD3-domain-containing protein</fullName>
    </submittedName>
</protein>
<reference evidence="3" key="2">
    <citation type="submission" date="2023-05" db="EMBL/GenBank/DDBJ databases">
        <authorList>
            <consortium name="Lawrence Berkeley National Laboratory"/>
            <person name="Steindorff A."/>
            <person name="Hensen N."/>
            <person name="Bonometti L."/>
            <person name="Westerberg I."/>
            <person name="Brannstrom I.O."/>
            <person name="Guillou S."/>
            <person name="Cros-Aarteil S."/>
            <person name="Calhoun S."/>
            <person name="Haridas S."/>
            <person name="Kuo A."/>
            <person name="Mondo S."/>
            <person name="Pangilinan J."/>
            <person name="Riley R."/>
            <person name="Labutti K."/>
            <person name="Andreopoulos B."/>
            <person name="Lipzen A."/>
            <person name="Chen C."/>
            <person name="Yanf M."/>
            <person name="Daum C."/>
            <person name="Ng V."/>
            <person name="Clum A."/>
            <person name="Ohm R."/>
            <person name="Martin F."/>
            <person name="Silar P."/>
            <person name="Natvig D."/>
            <person name="Lalanne C."/>
            <person name="Gautier V."/>
            <person name="Ament-Velasquez S.L."/>
            <person name="Kruys A."/>
            <person name="Hutchinson M.I."/>
            <person name="Powell A.J."/>
            <person name="Barry K."/>
            <person name="Miller A.N."/>
            <person name="Grigoriev I.V."/>
            <person name="Debuchy R."/>
            <person name="Gladieux P."/>
            <person name="Thoren M.H."/>
            <person name="Johannesson H."/>
        </authorList>
    </citation>
    <scope>NUCLEOTIDE SEQUENCE</scope>
    <source>
        <strain evidence="3">CBS 990.96</strain>
    </source>
</reference>
<dbReference type="EMBL" id="MU865288">
    <property type="protein sequence ID" value="KAK4232264.1"/>
    <property type="molecule type" value="Genomic_DNA"/>
</dbReference>
<comment type="caution">
    <text evidence="3">The sequence shown here is derived from an EMBL/GenBank/DDBJ whole genome shotgun (WGS) entry which is preliminary data.</text>
</comment>
<dbReference type="InterPro" id="IPR042511">
    <property type="entry name" value="Sld3"/>
</dbReference>
<organism evidence="3 4">
    <name type="scientific">Podospora fimiseda</name>
    <dbReference type="NCBI Taxonomy" id="252190"/>
    <lineage>
        <taxon>Eukaryota</taxon>
        <taxon>Fungi</taxon>
        <taxon>Dikarya</taxon>
        <taxon>Ascomycota</taxon>
        <taxon>Pezizomycotina</taxon>
        <taxon>Sordariomycetes</taxon>
        <taxon>Sordariomycetidae</taxon>
        <taxon>Sordariales</taxon>
        <taxon>Podosporaceae</taxon>
        <taxon>Podospora</taxon>
    </lineage>
</organism>
<proteinExistence type="predicted"/>
<dbReference type="PANTHER" id="PTHR28067">
    <property type="entry name" value="DNA REPLICATION REGULATOR SLD3"/>
    <property type="match status" value="1"/>
</dbReference>
<evidence type="ECO:0000313" key="4">
    <source>
        <dbReference type="Proteomes" id="UP001301958"/>
    </source>
</evidence>
<name>A0AAN7H8E6_9PEZI</name>
<dbReference type="PANTHER" id="PTHR28067:SF1">
    <property type="entry name" value="DNA REPLICATION REGULATOR SLD3"/>
    <property type="match status" value="1"/>
</dbReference>
<dbReference type="Gene3D" id="1.20.58.2130">
    <property type="match status" value="1"/>
</dbReference>